<dbReference type="Pfam" id="PF10307">
    <property type="entry name" value="HAD_SAK_1"/>
    <property type="match status" value="1"/>
</dbReference>
<evidence type="ECO:0000259" key="1">
    <source>
        <dbReference type="Pfam" id="PF10307"/>
    </source>
</evidence>
<keyword evidence="3" id="KW-1185">Reference proteome</keyword>
<comment type="caution">
    <text evidence="2">The sequence shown here is derived from an EMBL/GenBank/DDBJ whole genome shotgun (WGS) entry which is preliminary data.</text>
</comment>
<accession>A0A0F8B4B4</accession>
<dbReference type="EMBL" id="LBBL01000033">
    <property type="protein sequence ID" value="KKF96646.1"/>
    <property type="molecule type" value="Genomic_DNA"/>
</dbReference>
<dbReference type="Proteomes" id="UP000034841">
    <property type="component" value="Unassembled WGS sequence"/>
</dbReference>
<feature type="domain" description="Swiss Army Knife RNA repair protein HAD" evidence="1">
    <location>
        <begin position="1"/>
        <end position="105"/>
    </location>
</feature>
<name>A0A0F8B4B4_CERFI</name>
<dbReference type="InterPro" id="IPR018812">
    <property type="entry name" value="SAK_HAD"/>
</dbReference>
<dbReference type="AlphaFoldDB" id="A0A0F8B4B4"/>
<gene>
    <name evidence="2" type="ORF">CFO_g994</name>
</gene>
<evidence type="ECO:0000313" key="2">
    <source>
        <dbReference type="EMBL" id="KKF96646.1"/>
    </source>
</evidence>
<organism evidence="2 3">
    <name type="scientific">Ceratocystis fimbriata f. sp. platani</name>
    <dbReference type="NCBI Taxonomy" id="88771"/>
    <lineage>
        <taxon>Eukaryota</taxon>
        <taxon>Fungi</taxon>
        <taxon>Dikarya</taxon>
        <taxon>Ascomycota</taxon>
        <taxon>Pezizomycotina</taxon>
        <taxon>Sordariomycetes</taxon>
        <taxon>Hypocreomycetidae</taxon>
        <taxon>Microascales</taxon>
        <taxon>Ceratocystidaceae</taxon>
        <taxon>Ceratocystis</taxon>
    </lineage>
</organism>
<protein>
    <recommendedName>
        <fullName evidence="1">Swiss Army Knife RNA repair protein HAD domain-containing protein</fullName>
    </recommendedName>
</protein>
<reference evidence="2 3" key="1">
    <citation type="submission" date="2015-04" db="EMBL/GenBank/DDBJ databases">
        <title>Genome sequence of Ceratocystis platani, a major pathogen of plane trees.</title>
        <authorList>
            <person name="Belbahri L."/>
        </authorList>
    </citation>
    <scope>NUCLEOTIDE SEQUENCE [LARGE SCALE GENOMIC DNA]</scope>
    <source>
        <strain evidence="2 3">CFO</strain>
    </source>
</reference>
<sequence length="310" mass="33734">MHFKQLFLETLMLTYRGASELNIYEDRPKHVKGFRDFFAEFNYRMGLPSGVGAETEAEASSSGPAKSLKRSPIKAEVIQVTDTTACLDPVVEVAEVQRMVNSHNRAIADGTHTGSRLQIKRTVFFTSYSIPADDAKKLNKLANLPAHLVSNDIKFHGTNILISIRPCSHEILSKIGGMGAKMVWRVVAVGHLNNMVWAAQVEPVPADAAYHTEGAVPMVVLAHQQAVMTRKDRLIVAIATLNMRLGEMLHMSRTITIALLMGAMAMALAHSEAEAEVEEAGEVAAEVPIFMRGGGAEDGVVVQAKHRVGV</sequence>
<proteinExistence type="predicted"/>
<evidence type="ECO:0000313" key="3">
    <source>
        <dbReference type="Proteomes" id="UP000034841"/>
    </source>
</evidence>
<dbReference type="OrthoDB" id="5596992at2759"/>